<dbReference type="AlphaFoldDB" id="A0A832A0K9"/>
<accession>A0A832A0K9</accession>
<dbReference type="Gene3D" id="3.40.50.410">
    <property type="entry name" value="von Willebrand factor, type A domain"/>
    <property type="match status" value="1"/>
</dbReference>
<dbReference type="SMART" id="SM00327">
    <property type="entry name" value="VWA"/>
    <property type="match status" value="1"/>
</dbReference>
<dbReference type="PANTHER" id="PTHR10338">
    <property type="entry name" value="INTER-ALPHA-TRYPSIN INHIBITOR HEAVY CHAIN FAMILY MEMBER"/>
    <property type="match status" value="1"/>
</dbReference>
<gene>
    <name evidence="2" type="ORF">ENS06_03210</name>
</gene>
<sequence>MSAQENVKVHVYPLKEKAPFEKPSEMDFLMRFVASERPTTGKRPRLNLGLVLDRSGSMSGAKLRKAKEAVCYCVDQLFAEDQISITVFDDEVDVIVPTTKAASRDAIKERIRKVKAGGSTALHAAWVEGARQVASCADPQLLNRVVLVTDGLANVGLTEPEEIIGQAQGLLACGISTSTIGVGNDFNEDLLVPMAEKAGGNSWFVEGPEDFRRIFATELEGLLREVGSKVRLQIKSAPGVEILDLLNDFPKDINGLYQLPGLLGGEPLDVLVRVKMCGGVPGAFRCFDFDLTWEETGTGKQFSLSESVSLVLASSEEVATLEEHAEVCKVRTLMEGARARRKAMEHLDRGDYGAASCVMQSAFASLESIPSAVRDDIVLEQCDQVESLCLLVGNPEERSLARKKLAYQSRHVQRTRRERKE</sequence>
<name>A0A832A0K9_9BACT</name>
<comment type="caution">
    <text evidence="2">The sequence shown here is derived from an EMBL/GenBank/DDBJ whole genome shotgun (WGS) entry which is preliminary data.</text>
</comment>
<reference evidence="2" key="1">
    <citation type="journal article" date="2020" name="mSystems">
        <title>Genome- and Community-Level Interaction Insights into Carbon Utilization and Element Cycling Functions of Hydrothermarchaeota in Hydrothermal Sediment.</title>
        <authorList>
            <person name="Zhou Z."/>
            <person name="Liu Y."/>
            <person name="Xu W."/>
            <person name="Pan J."/>
            <person name="Luo Z.H."/>
            <person name="Li M."/>
        </authorList>
    </citation>
    <scope>NUCLEOTIDE SEQUENCE [LARGE SCALE GENOMIC DNA]</scope>
    <source>
        <strain evidence="2">SpSt-456</strain>
    </source>
</reference>
<evidence type="ECO:0000313" key="2">
    <source>
        <dbReference type="EMBL" id="HFK96318.1"/>
    </source>
</evidence>
<dbReference type="InterPro" id="IPR050934">
    <property type="entry name" value="ITIH"/>
</dbReference>
<organism evidence="2">
    <name type="scientific">Desulfacinum infernum</name>
    <dbReference type="NCBI Taxonomy" id="35837"/>
    <lineage>
        <taxon>Bacteria</taxon>
        <taxon>Pseudomonadati</taxon>
        <taxon>Thermodesulfobacteriota</taxon>
        <taxon>Syntrophobacteria</taxon>
        <taxon>Syntrophobacterales</taxon>
        <taxon>Syntrophobacteraceae</taxon>
        <taxon>Desulfacinum</taxon>
    </lineage>
</organism>
<feature type="domain" description="VWFA" evidence="1">
    <location>
        <begin position="47"/>
        <end position="230"/>
    </location>
</feature>
<dbReference type="PROSITE" id="PS50234">
    <property type="entry name" value="VWFA"/>
    <property type="match status" value="1"/>
</dbReference>
<dbReference type="Pfam" id="PF00092">
    <property type="entry name" value="VWA"/>
    <property type="match status" value="1"/>
</dbReference>
<dbReference type="PANTHER" id="PTHR10338:SF108">
    <property type="entry name" value="INTER-ALPHA-TRYPSIN INHIBITOR HEAVY CHAIN H4-LIKE PROTEIN"/>
    <property type="match status" value="1"/>
</dbReference>
<dbReference type="EMBL" id="DSTK01000012">
    <property type="protein sequence ID" value="HFK96318.1"/>
    <property type="molecule type" value="Genomic_DNA"/>
</dbReference>
<dbReference type="InterPro" id="IPR002035">
    <property type="entry name" value="VWF_A"/>
</dbReference>
<evidence type="ECO:0000259" key="1">
    <source>
        <dbReference type="PROSITE" id="PS50234"/>
    </source>
</evidence>
<dbReference type="InterPro" id="IPR036465">
    <property type="entry name" value="vWFA_dom_sf"/>
</dbReference>
<proteinExistence type="predicted"/>
<dbReference type="SUPFAM" id="SSF53300">
    <property type="entry name" value="vWA-like"/>
    <property type="match status" value="1"/>
</dbReference>
<protein>
    <submittedName>
        <fullName evidence="2">VWA domain-containing protein</fullName>
    </submittedName>
</protein>